<dbReference type="AlphaFoldDB" id="A0A1H7P725"/>
<feature type="transmembrane region" description="Helical" evidence="1">
    <location>
        <begin position="6"/>
        <end position="26"/>
    </location>
</feature>
<feature type="transmembrane region" description="Helical" evidence="1">
    <location>
        <begin position="35"/>
        <end position="54"/>
    </location>
</feature>
<organism evidence="2 3">
    <name type="scientific">Methanobrevibacter gottschalkii</name>
    <dbReference type="NCBI Taxonomy" id="190974"/>
    <lineage>
        <taxon>Archaea</taxon>
        <taxon>Methanobacteriati</taxon>
        <taxon>Methanobacteriota</taxon>
        <taxon>Methanomada group</taxon>
        <taxon>Methanobacteria</taxon>
        <taxon>Methanobacteriales</taxon>
        <taxon>Methanobacteriaceae</taxon>
        <taxon>Methanobrevibacter</taxon>
    </lineage>
</organism>
<accession>A0A1H7P725</accession>
<dbReference type="RefSeq" id="WP_091699835.1">
    <property type="nucleotide sequence ID" value="NZ_FOAK01000014.1"/>
</dbReference>
<sequence>MDIITTIIYLVLFIVMMVFVFSIGMLRQYMPKREVILVILVAFLIGSIGGAFFLDPIYDELPNVASVIEKNMPNNEETLYLDLSSSINIDDLKNNLSATDGFISFDEKSVNIPMWTFNEREHNYFDEIVGNIDSNYKDYNISTSEIQITLADNYTSAQALKSFSDWYKLVYGETISYAQVHAVLVVDSSSLDTFEHILLQKGIVASKIEGPIQDTVNNTNSSMLTNIEFTLVCGGIGVVVAFMGIYVDSVVPAYRKFRKFLREKRRR</sequence>
<keyword evidence="1" id="KW-0472">Membrane</keyword>
<dbReference type="EMBL" id="FOAK01000014">
    <property type="protein sequence ID" value="SEL31562.1"/>
    <property type="molecule type" value="Genomic_DNA"/>
</dbReference>
<feature type="transmembrane region" description="Helical" evidence="1">
    <location>
        <begin position="229"/>
        <end position="254"/>
    </location>
</feature>
<evidence type="ECO:0000313" key="3">
    <source>
        <dbReference type="Proteomes" id="UP000199506"/>
    </source>
</evidence>
<dbReference type="Proteomes" id="UP000199506">
    <property type="component" value="Unassembled WGS sequence"/>
</dbReference>
<reference evidence="2 3" key="1">
    <citation type="submission" date="2016-10" db="EMBL/GenBank/DDBJ databases">
        <authorList>
            <person name="de Groot N.N."/>
        </authorList>
    </citation>
    <scope>NUCLEOTIDE SEQUENCE [LARGE SCALE GENOMIC DNA]</scope>
    <source>
        <strain evidence="2 3">DSM 11978</strain>
    </source>
</reference>
<name>A0A1H7P725_9EURY</name>
<proteinExistence type="predicted"/>
<keyword evidence="1" id="KW-0812">Transmembrane</keyword>
<evidence type="ECO:0000256" key="1">
    <source>
        <dbReference type="SAM" id="Phobius"/>
    </source>
</evidence>
<gene>
    <name evidence="2" type="ORF">SAMN05216439_0343</name>
</gene>
<evidence type="ECO:0000313" key="2">
    <source>
        <dbReference type="EMBL" id="SEL31562.1"/>
    </source>
</evidence>
<keyword evidence="1" id="KW-1133">Transmembrane helix</keyword>
<protein>
    <submittedName>
        <fullName evidence="2">Uncharacterized protein</fullName>
    </submittedName>
</protein>
<dbReference type="STRING" id="190974.SAMN05216439_0343"/>
<dbReference type="OrthoDB" id="71308at2157"/>